<organism evidence="2 3">
    <name type="scientific">Candidatus Kapaibacterium thiocyanatum</name>
    <dbReference type="NCBI Taxonomy" id="1895771"/>
    <lineage>
        <taxon>Bacteria</taxon>
        <taxon>Pseudomonadati</taxon>
        <taxon>Candidatus Kapaibacteriota</taxon>
        <taxon>Candidatus Kapaibacteriia</taxon>
        <taxon>Candidatus Kapaibacteriales</taxon>
        <taxon>Candidatus Kapaibacteriaceae</taxon>
        <taxon>Candidatus Kapaibacterium</taxon>
    </lineage>
</organism>
<dbReference type="STRING" id="1895771.BGO89_13050"/>
<evidence type="ECO:0000313" key="3">
    <source>
        <dbReference type="Proteomes" id="UP000184233"/>
    </source>
</evidence>
<accession>A0A1M3KV52</accession>
<sequence>MIVNSVTISETIFTIGHAQLIQHVLGTSIYATMTTILLFIRGAQIGIAIPITIVSMRSASTTARRP</sequence>
<evidence type="ECO:0000313" key="2">
    <source>
        <dbReference type="EMBL" id="OJX56260.1"/>
    </source>
</evidence>
<evidence type="ECO:0000256" key="1">
    <source>
        <dbReference type="SAM" id="Phobius"/>
    </source>
</evidence>
<gene>
    <name evidence="2" type="ORF">BGO89_13050</name>
</gene>
<dbReference type="Proteomes" id="UP000184233">
    <property type="component" value="Unassembled WGS sequence"/>
</dbReference>
<name>A0A1M3KV52_9BACT</name>
<keyword evidence="1" id="KW-0472">Membrane</keyword>
<dbReference type="EMBL" id="MKVH01000025">
    <property type="protein sequence ID" value="OJX56260.1"/>
    <property type="molecule type" value="Genomic_DNA"/>
</dbReference>
<keyword evidence="1" id="KW-0812">Transmembrane</keyword>
<proteinExistence type="predicted"/>
<dbReference type="AlphaFoldDB" id="A0A1M3KV52"/>
<protein>
    <submittedName>
        <fullName evidence="2">Uncharacterized protein</fullName>
    </submittedName>
</protein>
<reference evidence="2 3" key="1">
    <citation type="submission" date="2016-09" db="EMBL/GenBank/DDBJ databases">
        <title>Genome-resolved meta-omics ties microbial dynamics to process performance in biotechnology for thiocyanate degradation.</title>
        <authorList>
            <person name="Kantor R.S."/>
            <person name="Huddy R.J."/>
            <person name="Iyer R."/>
            <person name="Thomas B.C."/>
            <person name="Brown C.T."/>
            <person name="Anantharaman K."/>
            <person name="Tringe S."/>
            <person name="Hettich R.L."/>
            <person name="Harrison S.T."/>
            <person name="Banfield J.F."/>
        </authorList>
    </citation>
    <scope>NUCLEOTIDE SEQUENCE [LARGE SCALE GENOMIC DNA]</scope>
    <source>
        <strain evidence="2">59-99</strain>
    </source>
</reference>
<comment type="caution">
    <text evidence="2">The sequence shown here is derived from an EMBL/GenBank/DDBJ whole genome shotgun (WGS) entry which is preliminary data.</text>
</comment>
<keyword evidence="1" id="KW-1133">Transmembrane helix</keyword>
<feature type="transmembrane region" description="Helical" evidence="1">
    <location>
        <begin position="29"/>
        <end position="56"/>
    </location>
</feature>